<dbReference type="OrthoDB" id="6781856at2759"/>
<accession>A0A8K0FYG3</accession>
<evidence type="ECO:0000313" key="2">
    <source>
        <dbReference type="Proteomes" id="UP000801492"/>
    </source>
</evidence>
<reference evidence="1" key="1">
    <citation type="submission" date="2019-08" db="EMBL/GenBank/DDBJ databases">
        <title>The genome of the North American firefly Photinus pyralis.</title>
        <authorList>
            <consortium name="Photinus pyralis genome working group"/>
            <person name="Fallon T.R."/>
            <person name="Sander Lower S.E."/>
            <person name="Weng J.-K."/>
        </authorList>
    </citation>
    <scope>NUCLEOTIDE SEQUENCE</scope>
    <source>
        <strain evidence="1">TRF0915ILg1</strain>
        <tissue evidence="1">Whole body</tissue>
    </source>
</reference>
<protein>
    <recommendedName>
        <fullName evidence="3">Endonuclease/exonuclease/phosphatase domain-containing protein</fullName>
    </recommendedName>
</protein>
<dbReference type="Proteomes" id="UP000801492">
    <property type="component" value="Unassembled WGS sequence"/>
</dbReference>
<organism evidence="1 2">
    <name type="scientific">Ignelater luminosus</name>
    <name type="common">Cucubano</name>
    <name type="synonym">Pyrophorus luminosus</name>
    <dbReference type="NCBI Taxonomy" id="2038154"/>
    <lineage>
        <taxon>Eukaryota</taxon>
        <taxon>Metazoa</taxon>
        <taxon>Ecdysozoa</taxon>
        <taxon>Arthropoda</taxon>
        <taxon>Hexapoda</taxon>
        <taxon>Insecta</taxon>
        <taxon>Pterygota</taxon>
        <taxon>Neoptera</taxon>
        <taxon>Endopterygota</taxon>
        <taxon>Coleoptera</taxon>
        <taxon>Polyphaga</taxon>
        <taxon>Elateriformia</taxon>
        <taxon>Elateroidea</taxon>
        <taxon>Elateridae</taxon>
        <taxon>Agrypninae</taxon>
        <taxon>Pyrophorini</taxon>
        <taxon>Ignelater</taxon>
    </lineage>
</organism>
<gene>
    <name evidence="1" type="ORF">ILUMI_27123</name>
</gene>
<name>A0A8K0FYG3_IGNLU</name>
<evidence type="ECO:0008006" key="3">
    <source>
        <dbReference type="Google" id="ProtNLM"/>
    </source>
</evidence>
<evidence type="ECO:0000313" key="1">
    <source>
        <dbReference type="EMBL" id="KAF2879029.1"/>
    </source>
</evidence>
<sequence>MVVNLNICGDLLSLVIAYGPNEEEREETKDEFYEALQWGLDDAKGKIIVLGDLNGRPAQRKPFEQHWNQDSVVYQGPQHSNKGKATRRKSKISGLKIEDKQNKYQKKIEEKSTQVLLKREETDNLDKSWHKFKMIILESTKVNLKRPNNGEEVPLKNIFDKNKCLLMDDKNIMNRWRECFTDFLGTEEDA</sequence>
<dbReference type="AlphaFoldDB" id="A0A8K0FYG3"/>
<comment type="caution">
    <text evidence="1">The sequence shown here is derived from an EMBL/GenBank/DDBJ whole genome shotgun (WGS) entry which is preliminary data.</text>
</comment>
<keyword evidence="2" id="KW-1185">Reference proteome</keyword>
<proteinExistence type="predicted"/>
<dbReference type="EMBL" id="VTPC01091236">
    <property type="protein sequence ID" value="KAF2879029.1"/>
    <property type="molecule type" value="Genomic_DNA"/>
</dbReference>